<protein>
    <submittedName>
        <fullName evidence="2">Mobile element protein</fullName>
    </submittedName>
</protein>
<organism evidence="2">
    <name type="scientific">uncultured Rubrobacteraceae bacterium</name>
    <dbReference type="NCBI Taxonomy" id="349277"/>
    <lineage>
        <taxon>Bacteria</taxon>
        <taxon>Bacillati</taxon>
        <taxon>Actinomycetota</taxon>
        <taxon>Rubrobacteria</taxon>
        <taxon>Rubrobacterales</taxon>
        <taxon>Rubrobacteraceae</taxon>
        <taxon>environmental samples</taxon>
    </lineage>
</organism>
<evidence type="ECO:0000313" key="2">
    <source>
        <dbReference type="EMBL" id="CAA9437098.1"/>
    </source>
</evidence>
<evidence type="ECO:0000256" key="1">
    <source>
        <dbReference type="SAM" id="MobiDB-lite"/>
    </source>
</evidence>
<reference evidence="2" key="1">
    <citation type="submission" date="2020-02" db="EMBL/GenBank/DDBJ databases">
        <authorList>
            <person name="Meier V. D."/>
        </authorList>
    </citation>
    <scope>NUCLEOTIDE SEQUENCE</scope>
    <source>
        <strain evidence="2">AVDCRST_MAG80</strain>
    </source>
</reference>
<proteinExistence type="predicted"/>
<feature type="region of interest" description="Disordered" evidence="1">
    <location>
        <begin position="67"/>
        <end position="114"/>
    </location>
</feature>
<feature type="compositionally biased region" description="Basic and acidic residues" evidence="1">
    <location>
        <begin position="69"/>
        <end position="80"/>
    </location>
</feature>
<accession>A0A6J4Q8M0</accession>
<name>A0A6J4Q8M0_9ACTN</name>
<dbReference type="AlphaFoldDB" id="A0A6J4Q8M0"/>
<dbReference type="EMBL" id="CADCVC010000083">
    <property type="protein sequence ID" value="CAA9437098.1"/>
    <property type="molecule type" value="Genomic_DNA"/>
</dbReference>
<gene>
    <name evidence="2" type="ORF">AVDCRST_MAG80-994</name>
</gene>
<sequence length="201" mass="22637">MFGCAYDRIAEASCSESTLRRRRDEWIGLLGLMERLREISLDAYDRLIGLELADLAVDGCITKAPWGGEKARRSPVDRGKGGVKRSTQGRGRTGHPAWDRRRPGQPPRFAAIGRDPGHLVKPFGELPDRASVHLDRAYDSQTTRPKLAARRLVGEISEKGKPAPLKAGKRWVVERTNSWHNAHKKLVWCTERYARVRSTFG</sequence>